<dbReference type="SUPFAM" id="SSF55729">
    <property type="entry name" value="Acyl-CoA N-acyltransferases (Nat)"/>
    <property type="match status" value="1"/>
</dbReference>
<dbReference type="AlphaFoldDB" id="A0A8H9GHE4"/>
<evidence type="ECO:0000313" key="2">
    <source>
        <dbReference type="EMBL" id="GGM28075.1"/>
    </source>
</evidence>
<proteinExistence type="predicted"/>
<dbReference type="EMBL" id="BMPT01000009">
    <property type="protein sequence ID" value="GGM28075.1"/>
    <property type="molecule type" value="Genomic_DNA"/>
</dbReference>
<dbReference type="InterPro" id="IPR000182">
    <property type="entry name" value="GNAT_dom"/>
</dbReference>
<dbReference type="InterPro" id="IPR051822">
    <property type="entry name" value="Glycosyl_Hydrolase_84"/>
</dbReference>
<gene>
    <name evidence="2" type="ORF">GCM10010102_24790</name>
</gene>
<feature type="domain" description="N-acetyltransferase" evidence="1">
    <location>
        <begin position="19"/>
        <end position="225"/>
    </location>
</feature>
<dbReference type="Pfam" id="PF00583">
    <property type="entry name" value="Acetyltransf_1"/>
    <property type="match status" value="1"/>
</dbReference>
<reference evidence="2" key="2">
    <citation type="submission" date="2020-09" db="EMBL/GenBank/DDBJ databases">
        <authorList>
            <person name="Sun Q."/>
            <person name="Ohkuma M."/>
        </authorList>
    </citation>
    <scope>NUCLEOTIDE SEQUENCE</scope>
    <source>
        <strain evidence="2">JCM 3051</strain>
    </source>
</reference>
<reference evidence="2" key="1">
    <citation type="journal article" date="2014" name="Int. J. Syst. Evol. Microbiol.">
        <title>Complete genome sequence of Corynebacterium casei LMG S-19264T (=DSM 44701T), isolated from a smear-ripened cheese.</title>
        <authorList>
            <consortium name="US DOE Joint Genome Institute (JGI-PGF)"/>
            <person name="Walter F."/>
            <person name="Albersmeier A."/>
            <person name="Kalinowski J."/>
            <person name="Ruckert C."/>
        </authorList>
    </citation>
    <scope>NUCLEOTIDE SEQUENCE</scope>
    <source>
        <strain evidence="2">JCM 3051</strain>
    </source>
</reference>
<comment type="caution">
    <text evidence="2">The sequence shown here is derived from an EMBL/GenBank/DDBJ whole genome shotgun (WGS) entry which is preliminary data.</text>
</comment>
<keyword evidence="3" id="KW-1185">Reference proteome</keyword>
<dbReference type="PANTHER" id="PTHR13170:SF16">
    <property type="entry name" value="PROTEIN O-GLCNACASE"/>
    <property type="match status" value="1"/>
</dbReference>
<dbReference type="CDD" id="cd04301">
    <property type="entry name" value="NAT_SF"/>
    <property type="match status" value="1"/>
</dbReference>
<evidence type="ECO:0000259" key="1">
    <source>
        <dbReference type="PROSITE" id="PS51186"/>
    </source>
</evidence>
<protein>
    <recommendedName>
        <fullName evidence="1">N-acetyltransferase domain-containing protein</fullName>
    </recommendedName>
</protein>
<accession>A0A8H9GHE4</accession>
<organism evidence="2 3">
    <name type="scientific">Promicromonospora citrea</name>
    <dbReference type="NCBI Taxonomy" id="43677"/>
    <lineage>
        <taxon>Bacteria</taxon>
        <taxon>Bacillati</taxon>
        <taxon>Actinomycetota</taxon>
        <taxon>Actinomycetes</taxon>
        <taxon>Micrococcales</taxon>
        <taxon>Promicromonosporaceae</taxon>
        <taxon>Promicromonospora</taxon>
    </lineage>
</organism>
<dbReference type="Gene3D" id="3.40.630.30">
    <property type="match status" value="1"/>
</dbReference>
<dbReference type="Proteomes" id="UP000655589">
    <property type="component" value="Unassembled WGS sequence"/>
</dbReference>
<name>A0A8H9GHE4_9MICO</name>
<evidence type="ECO:0000313" key="3">
    <source>
        <dbReference type="Proteomes" id="UP000655589"/>
    </source>
</evidence>
<dbReference type="GO" id="GO:0016747">
    <property type="term" value="F:acyltransferase activity, transferring groups other than amino-acyl groups"/>
    <property type="evidence" value="ECO:0007669"/>
    <property type="project" value="InterPro"/>
</dbReference>
<sequence>MNMRQIRGLAATLTRVTEPLIRPYRTTDRDDVADICVRTAAAGGDATGIYSDDLLMPDVYALPYVEHSPDLAWVVEHDGRAAGYILGVADTATFADWWTREWTPGFRARHPRPGPPTAADPGYTEAQLLHDGTDPQRMVRGLRHGELTTHPAHLHIDLLPQLQRRGLGSRLLDTLRAALADRGVPGVHLGYAAENTAARKFYDRYGFTELPSSTPTSPLLGITTR</sequence>
<dbReference type="InterPro" id="IPR016181">
    <property type="entry name" value="Acyl_CoA_acyltransferase"/>
</dbReference>
<dbReference type="PANTHER" id="PTHR13170">
    <property type="entry name" value="O-GLCNACASE"/>
    <property type="match status" value="1"/>
</dbReference>
<dbReference type="PROSITE" id="PS51186">
    <property type="entry name" value="GNAT"/>
    <property type="match status" value="1"/>
</dbReference>